<accession>A0A1I0JK52</accession>
<gene>
    <name evidence="2" type="ORF">SAMN04488694_1474</name>
</gene>
<proteinExistence type="predicted"/>
<keyword evidence="1" id="KW-0812">Transmembrane</keyword>
<dbReference type="OrthoDB" id="238714at2157"/>
<dbReference type="EMBL" id="FOIC01000047">
    <property type="protein sequence ID" value="SEU10796.1"/>
    <property type="molecule type" value="Genomic_DNA"/>
</dbReference>
<protein>
    <submittedName>
        <fullName evidence="2">Uncharacterized protein</fullName>
    </submittedName>
</protein>
<evidence type="ECO:0000313" key="3">
    <source>
        <dbReference type="Proteomes" id="UP000199320"/>
    </source>
</evidence>
<evidence type="ECO:0000256" key="1">
    <source>
        <dbReference type="SAM" id="Phobius"/>
    </source>
</evidence>
<sequence length="336" mass="36740">MSSRNQQKNSGQYWQTQQGLYGQNRGQLILISVITLGILLIGITLVLNGFLFAESMESEGVPEGGNEIESVQQMVYTEYGELLIRSNRHGSGDDFGNATTQAKNAIRMQESDSQGQILRISKVDERSGRQIRQTNEKNFNGPTGDWSINATDVRRFQIAVNQPSDLHDVDSITSTELSDAFHINITDDSGEVWTVYVAKHGSDAVIAVDGGSGPTEQYEADDSLTLDVVTGSVNETGTESVDEVNTYDYASNLDASSSKYTISFKNTNNIEGKYTLTVPEGGFEKSGSPDPKNAVYSSTFDLIYESSGYDYEGEIRIAPCSRSDTRCLSYIRAGGT</sequence>
<reference evidence="3" key="1">
    <citation type="submission" date="2016-10" db="EMBL/GenBank/DDBJ databases">
        <authorList>
            <person name="Varghese N."/>
            <person name="Submissions S."/>
        </authorList>
    </citation>
    <scope>NUCLEOTIDE SEQUENCE [LARGE SCALE GENOMIC DNA]</scope>
    <source>
        <strain evidence="3">CDM_6</strain>
    </source>
</reference>
<dbReference type="STRING" id="392421.SAMN04488694_1474"/>
<dbReference type="RefSeq" id="WP_139246279.1">
    <property type="nucleotide sequence ID" value="NZ_FOIC01000047.1"/>
</dbReference>
<evidence type="ECO:0000313" key="2">
    <source>
        <dbReference type="EMBL" id="SEU10796.1"/>
    </source>
</evidence>
<dbReference type="Proteomes" id="UP000199320">
    <property type="component" value="Unassembled WGS sequence"/>
</dbReference>
<keyword evidence="3" id="KW-1185">Reference proteome</keyword>
<dbReference type="AlphaFoldDB" id="A0A1I0JK52"/>
<keyword evidence="1" id="KW-1133">Transmembrane helix</keyword>
<organism evidence="2 3">
    <name type="scientific">Natrinema hispanicum</name>
    <dbReference type="NCBI Taxonomy" id="392421"/>
    <lineage>
        <taxon>Archaea</taxon>
        <taxon>Methanobacteriati</taxon>
        <taxon>Methanobacteriota</taxon>
        <taxon>Stenosarchaea group</taxon>
        <taxon>Halobacteria</taxon>
        <taxon>Halobacteriales</taxon>
        <taxon>Natrialbaceae</taxon>
        <taxon>Natrinema</taxon>
    </lineage>
</organism>
<keyword evidence="1" id="KW-0472">Membrane</keyword>
<feature type="transmembrane region" description="Helical" evidence="1">
    <location>
        <begin position="28"/>
        <end position="53"/>
    </location>
</feature>
<name>A0A1I0JK52_9EURY</name>